<organism evidence="1 2">
    <name type="scientific">Micromonospora tulbaghiae</name>
    <dbReference type="NCBI Taxonomy" id="479978"/>
    <lineage>
        <taxon>Bacteria</taxon>
        <taxon>Bacillati</taxon>
        <taxon>Actinomycetota</taxon>
        <taxon>Actinomycetes</taxon>
        <taxon>Micromonosporales</taxon>
        <taxon>Micromonosporaceae</taxon>
        <taxon>Micromonospora</taxon>
    </lineage>
</organism>
<accession>A0ABY0KTZ3</accession>
<dbReference type="Proteomes" id="UP000199405">
    <property type="component" value="Unassembled WGS sequence"/>
</dbReference>
<dbReference type="RefSeq" id="WP_091427035.1">
    <property type="nucleotide sequence ID" value="NZ_FMCQ01000010.1"/>
</dbReference>
<reference evidence="1 2" key="1">
    <citation type="submission" date="2016-06" db="EMBL/GenBank/DDBJ databases">
        <authorList>
            <person name="Varghese N."/>
            <person name="Submissions Spin"/>
        </authorList>
    </citation>
    <scope>NUCLEOTIDE SEQUENCE [LARGE SCALE GENOMIC DNA]</scope>
    <source>
        <strain evidence="1 2">DSM 45142</strain>
    </source>
</reference>
<proteinExistence type="predicted"/>
<protein>
    <submittedName>
        <fullName evidence="1">Uncharacterized protein</fullName>
    </submittedName>
</protein>
<keyword evidence="2" id="KW-1185">Reference proteome</keyword>
<sequence>MRYRIHFDAELPADALRAFLLTEYGVAPETVYVGRIEDRAVDDPRPVAMLTPPDEDEGFGWILTGDTELADATGLREHDLAVTLARAFGVRALIDDGGIHPDRWVLVSADGSSGRVLTDSDAAADGDLRIVHALEPISGEPQLAVVPPPDWARDW</sequence>
<gene>
    <name evidence="1" type="ORF">GA0070562_0246</name>
</gene>
<dbReference type="EMBL" id="FMCQ01000010">
    <property type="protein sequence ID" value="SCF11272.1"/>
    <property type="molecule type" value="Genomic_DNA"/>
</dbReference>
<dbReference type="GeneID" id="93472953"/>
<evidence type="ECO:0000313" key="1">
    <source>
        <dbReference type="EMBL" id="SCF11272.1"/>
    </source>
</evidence>
<evidence type="ECO:0000313" key="2">
    <source>
        <dbReference type="Proteomes" id="UP000199405"/>
    </source>
</evidence>
<comment type="caution">
    <text evidence="1">The sequence shown here is derived from an EMBL/GenBank/DDBJ whole genome shotgun (WGS) entry which is preliminary data.</text>
</comment>
<name>A0ABY0KTZ3_9ACTN</name>